<dbReference type="PROSITE" id="PS50931">
    <property type="entry name" value="HTH_LYSR"/>
    <property type="match status" value="1"/>
</dbReference>
<proteinExistence type="inferred from homology"/>
<dbReference type="AlphaFoldDB" id="G8TVN6"/>
<evidence type="ECO:0000256" key="1">
    <source>
        <dbReference type="ARBA" id="ARBA00009437"/>
    </source>
</evidence>
<keyword evidence="2" id="KW-0805">Transcription regulation</keyword>
<feature type="domain" description="HTH lysR-type" evidence="5">
    <location>
        <begin position="1"/>
        <end position="58"/>
    </location>
</feature>
<evidence type="ECO:0000259" key="5">
    <source>
        <dbReference type="PROSITE" id="PS50931"/>
    </source>
</evidence>
<dbReference type="Proteomes" id="UP000005439">
    <property type="component" value="Chromosome"/>
</dbReference>
<evidence type="ECO:0000313" key="7">
    <source>
        <dbReference type="Proteomes" id="UP000005439"/>
    </source>
</evidence>
<dbReference type="PRINTS" id="PR00039">
    <property type="entry name" value="HTHLYSR"/>
</dbReference>
<dbReference type="InterPro" id="IPR036390">
    <property type="entry name" value="WH_DNA-bd_sf"/>
</dbReference>
<evidence type="ECO:0000313" key="6">
    <source>
        <dbReference type="EMBL" id="AEW03675.1"/>
    </source>
</evidence>
<dbReference type="Gene3D" id="3.40.190.290">
    <property type="match status" value="1"/>
</dbReference>
<protein>
    <submittedName>
        <fullName evidence="6">Transcriptional regulator, LysR family</fullName>
    </submittedName>
</protein>
<sequence>MNEHLWRTYKTVAETRSISQAARFLNLSQSAVSQHIHQMESEYGTPLFVRTSQGVSLTDTGELVYRYVTLMLKTLNESREAVKERLQQQPTTFTLGASLTIAEYLLPYVLPRIEKVLGKTHLTVFMANSWDIADRVRHGEMDLGLVEAPISVPQLTVRPFLDDHLRVVVGPRHPWFERTSVHLEELLDAPFIVREPGSGTRWVLEDALNQVGIGLNQLNIRFVLGTTQAIKTMIIQDVAVSIMSPYTILPYERHLFRLLPVEELPMYRNFSLVYPNELSHSTALRLIHTLVTVPWAEILEQPSPPPLQPDTV</sequence>
<dbReference type="Pfam" id="PF03466">
    <property type="entry name" value="LysR_substrate"/>
    <property type="match status" value="1"/>
</dbReference>
<accession>G8TVN6</accession>
<keyword evidence="4" id="KW-0804">Transcription</keyword>
<dbReference type="EMBL" id="CP003179">
    <property type="protein sequence ID" value="AEW03675.1"/>
    <property type="molecule type" value="Genomic_DNA"/>
</dbReference>
<dbReference type="SUPFAM" id="SSF53850">
    <property type="entry name" value="Periplasmic binding protein-like II"/>
    <property type="match status" value="1"/>
</dbReference>
<dbReference type="FunFam" id="1.10.10.10:FF:000001">
    <property type="entry name" value="LysR family transcriptional regulator"/>
    <property type="match status" value="1"/>
</dbReference>
<evidence type="ECO:0000256" key="2">
    <source>
        <dbReference type="ARBA" id="ARBA00023015"/>
    </source>
</evidence>
<dbReference type="PATRIC" id="fig|679936.5.peg.108"/>
<dbReference type="Gene3D" id="1.10.10.10">
    <property type="entry name" value="Winged helix-like DNA-binding domain superfamily/Winged helix DNA-binding domain"/>
    <property type="match status" value="1"/>
</dbReference>
<dbReference type="HOGENOM" id="CLU_039613_6_1_9"/>
<dbReference type="GO" id="GO:0000976">
    <property type="term" value="F:transcription cis-regulatory region binding"/>
    <property type="evidence" value="ECO:0007669"/>
    <property type="project" value="TreeGrafter"/>
</dbReference>
<evidence type="ECO:0000256" key="3">
    <source>
        <dbReference type="ARBA" id="ARBA00023125"/>
    </source>
</evidence>
<name>G8TVN6_SULAD</name>
<gene>
    <name evidence="6" type="ordered locus">Sulac_0102</name>
</gene>
<keyword evidence="3" id="KW-0238">DNA-binding</keyword>
<reference evidence="7" key="1">
    <citation type="submission" date="2011-12" db="EMBL/GenBank/DDBJ databases">
        <title>The complete genome of chromosome of Sulfobacillus acidophilus DSM 10332.</title>
        <authorList>
            <person name="Lucas S."/>
            <person name="Han J."/>
            <person name="Lapidus A."/>
            <person name="Bruce D."/>
            <person name="Goodwin L."/>
            <person name="Pitluck S."/>
            <person name="Peters L."/>
            <person name="Kyrpides N."/>
            <person name="Mavromatis K."/>
            <person name="Ivanova N."/>
            <person name="Mikhailova N."/>
            <person name="Chertkov O."/>
            <person name="Saunders E."/>
            <person name="Detter J.C."/>
            <person name="Tapia R."/>
            <person name="Han C."/>
            <person name="Land M."/>
            <person name="Hauser L."/>
            <person name="Markowitz V."/>
            <person name="Cheng J.-F."/>
            <person name="Hugenholtz P."/>
            <person name="Woyke T."/>
            <person name="Wu D."/>
            <person name="Pukall R."/>
            <person name="Gehrich-Schroeter G."/>
            <person name="Schneider S."/>
            <person name="Klenk H.-P."/>
            <person name="Eisen J.A."/>
        </authorList>
    </citation>
    <scope>NUCLEOTIDE SEQUENCE [LARGE SCALE GENOMIC DNA]</scope>
    <source>
        <strain evidence="7">ATCC 700253 / DSM 10332 / NAL</strain>
    </source>
</reference>
<reference evidence="6 7" key="2">
    <citation type="journal article" date="2012" name="Stand. Genomic Sci.">
        <title>Complete genome sequence of the moderately thermophilic mineral-sulfide-oxidizing firmicute Sulfobacillus acidophilus type strain (NAL(T)).</title>
        <authorList>
            <person name="Anderson I."/>
            <person name="Chertkov O."/>
            <person name="Chen A."/>
            <person name="Saunders E."/>
            <person name="Lapidus A."/>
            <person name="Nolan M."/>
            <person name="Lucas S."/>
            <person name="Hammon N."/>
            <person name="Deshpande S."/>
            <person name="Cheng J.F."/>
            <person name="Han C."/>
            <person name="Tapia R."/>
            <person name="Goodwin L.A."/>
            <person name="Pitluck S."/>
            <person name="Liolios K."/>
            <person name="Pagani I."/>
            <person name="Ivanova N."/>
            <person name="Mikhailova N."/>
            <person name="Pati A."/>
            <person name="Palaniappan K."/>
            <person name="Land M."/>
            <person name="Pan C."/>
            <person name="Rohde M."/>
            <person name="Pukall R."/>
            <person name="Goker M."/>
            <person name="Detter J.C."/>
            <person name="Woyke T."/>
            <person name="Bristow J."/>
            <person name="Eisen J.A."/>
            <person name="Markowitz V."/>
            <person name="Hugenholtz P."/>
            <person name="Kyrpides N.C."/>
            <person name="Klenk H.P."/>
            <person name="Mavromatis K."/>
        </authorList>
    </citation>
    <scope>NUCLEOTIDE SEQUENCE [LARGE SCALE GENOMIC DNA]</scope>
    <source>
        <strain evidence="7">ATCC 700253 / DSM 10332 / NAL</strain>
    </source>
</reference>
<dbReference type="InterPro" id="IPR005119">
    <property type="entry name" value="LysR_subst-bd"/>
</dbReference>
<keyword evidence="7" id="KW-1185">Reference proteome</keyword>
<dbReference type="InterPro" id="IPR036388">
    <property type="entry name" value="WH-like_DNA-bd_sf"/>
</dbReference>
<dbReference type="STRING" id="679936.Sulac_0102"/>
<dbReference type="PANTHER" id="PTHR30126">
    <property type="entry name" value="HTH-TYPE TRANSCRIPTIONAL REGULATOR"/>
    <property type="match status" value="1"/>
</dbReference>
<comment type="similarity">
    <text evidence="1">Belongs to the LysR transcriptional regulatory family.</text>
</comment>
<dbReference type="KEGG" id="sap:Sulac_0102"/>
<dbReference type="SUPFAM" id="SSF46785">
    <property type="entry name" value="Winged helix' DNA-binding domain"/>
    <property type="match status" value="1"/>
</dbReference>
<organism evidence="6 7">
    <name type="scientific">Sulfobacillus acidophilus (strain ATCC 700253 / DSM 10332 / NAL)</name>
    <dbReference type="NCBI Taxonomy" id="679936"/>
    <lineage>
        <taxon>Bacteria</taxon>
        <taxon>Bacillati</taxon>
        <taxon>Bacillota</taxon>
        <taxon>Clostridia</taxon>
        <taxon>Eubacteriales</taxon>
        <taxon>Clostridiales Family XVII. Incertae Sedis</taxon>
        <taxon>Sulfobacillus</taxon>
    </lineage>
</organism>
<dbReference type="Pfam" id="PF00126">
    <property type="entry name" value="HTH_1"/>
    <property type="match status" value="1"/>
</dbReference>
<dbReference type="GO" id="GO:0003700">
    <property type="term" value="F:DNA-binding transcription factor activity"/>
    <property type="evidence" value="ECO:0007669"/>
    <property type="project" value="InterPro"/>
</dbReference>
<evidence type="ECO:0000256" key="4">
    <source>
        <dbReference type="ARBA" id="ARBA00023163"/>
    </source>
</evidence>
<dbReference type="InterPro" id="IPR000847">
    <property type="entry name" value="LysR_HTH_N"/>
</dbReference>
<dbReference type="PANTHER" id="PTHR30126:SF39">
    <property type="entry name" value="HTH-TYPE TRANSCRIPTIONAL REGULATOR CYSL"/>
    <property type="match status" value="1"/>
</dbReference>